<feature type="transmembrane region" description="Helical" evidence="2">
    <location>
        <begin position="307"/>
        <end position="328"/>
    </location>
</feature>
<dbReference type="HOGENOM" id="CLU_063700_0_0_6"/>
<dbReference type="GO" id="GO:0051301">
    <property type="term" value="P:cell division"/>
    <property type="evidence" value="ECO:0007669"/>
    <property type="project" value="UniProtKB-KW"/>
</dbReference>
<organism evidence="3 4">
    <name type="scientific">Shimwellia blattae (strain ATCC 29907 / DSM 4481 / JCM 1650 / NBRC 105725 / CDC 9005-74)</name>
    <name type="common">Escherichia blattae</name>
    <dbReference type="NCBI Taxonomy" id="630626"/>
    <lineage>
        <taxon>Bacteria</taxon>
        <taxon>Pseudomonadati</taxon>
        <taxon>Pseudomonadota</taxon>
        <taxon>Gammaproteobacteria</taxon>
        <taxon>Enterobacterales</taxon>
        <taxon>Enterobacteriaceae</taxon>
        <taxon>Shimwellia</taxon>
    </lineage>
</organism>
<accession>I2B725</accession>
<protein>
    <submittedName>
        <fullName evidence="3">Cell division protein</fullName>
    </submittedName>
</protein>
<keyword evidence="4" id="KW-1185">Reference proteome</keyword>
<keyword evidence="2" id="KW-1133">Transmembrane helix</keyword>
<accession>K6WDL3</accession>
<dbReference type="Proteomes" id="UP000001955">
    <property type="component" value="Chromosome"/>
</dbReference>
<keyword evidence="2" id="KW-0472">Membrane</keyword>
<keyword evidence="2" id="KW-0812">Transmembrane</keyword>
<evidence type="ECO:0000313" key="3">
    <source>
        <dbReference type="EMBL" id="AFJ46329.1"/>
    </source>
</evidence>
<feature type="region of interest" description="Disordered" evidence="1">
    <location>
        <begin position="1"/>
        <end position="30"/>
    </location>
</feature>
<feature type="compositionally biased region" description="Low complexity" evidence="1">
    <location>
        <begin position="1"/>
        <end position="22"/>
    </location>
</feature>
<evidence type="ECO:0000313" key="4">
    <source>
        <dbReference type="Proteomes" id="UP000001955"/>
    </source>
</evidence>
<reference evidence="3 4" key="1">
    <citation type="journal article" date="2012" name="J. Bacteriol.">
        <title>Complete genome sequence of the B12-producing Shimwellia blattae strain DSM 4481, isolated from a cockroach.</title>
        <authorList>
            <person name="Brzuszkiewicz E."/>
            <person name="Waschkowitz T."/>
            <person name="Wiezer A."/>
            <person name="Daniel R."/>
        </authorList>
    </citation>
    <scope>NUCLEOTIDE SEQUENCE [LARGE SCALE GENOMIC DNA]</scope>
    <source>
        <strain evidence="4">ATCC 29907 / DSM 4481 / JCM 1650 / NBRC 105725 / CDC 9005-74</strain>
    </source>
</reference>
<proteinExistence type="predicted"/>
<sequence length="329" mass="36478">MHPITGSSAQPPGGGSASLPPGKETGPLTGQQRTALESLITRIIALTHQQTPEVWASVRHDLNIAASVPLTAAHFPAAVQCLNQRLSQAKESASDRHQMVLLTQLLQQGNNRRAVSLYIREHFGQSVLSQLSATQIQQILVLLQKGQLSIPPPQVRPPSGRPLLPAEHSALSQSVSRLAATTGEPAKAIWQAMLHMAKRRIGEPVPVRYYPLFTNWLQARQSLTEIPAPNLHSVQGVLKHPMDETEWQSASRYIQRHFRKDDHMALSQAQALVVLNLLYQRRMGPAHTEDDDAWNKTPEPAGPLTRLFSRPAVGLVLLIMLCFVVWYLW</sequence>
<dbReference type="STRING" id="630626.EBL_c12260"/>
<dbReference type="KEGG" id="ebt:EBL_c12260"/>
<keyword evidence="3" id="KW-0132">Cell division</keyword>
<evidence type="ECO:0000256" key="1">
    <source>
        <dbReference type="SAM" id="MobiDB-lite"/>
    </source>
</evidence>
<dbReference type="AlphaFoldDB" id="I2B725"/>
<gene>
    <name evidence="3" type="primary">div</name>
    <name evidence="3" type="ordered locus">EBL_c12260</name>
</gene>
<keyword evidence="3" id="KW-0131">Cell cycle</keyword>
<name>I2B725_SHIBC</name>
<dbReference type="RefSeq" id="WP_002439700.1">
    <property type="nucleotide sequence ID" value="NC_017910.1"/>
</dbReference>
<dbReference type="EMBL" id="CP001560">
    <property type="protein sequence ID" value="AFJ46329.1"/>
    <property type="molecule type" value="Genomic_DNA"/>
</dbReference>
<evidence type="ECO:0000256" key="2">
    <source>
        <dbReference type="SAM" id="Phobius"/>
    </source>
</evidence>
<dbReference type="OrthoDB" id="6497287at2"/>
<dbReference type="eggNOG" id="ENOG502Z805">
    <property type="taxonomic scope" value="Bacteria"/>
</dbReference>